<dbReference type="KEGG" id="coh:EAV92_10190"/>
<dbReference type="InterPro" id="IPR050443">
    <property type="entry name" value="RbsD/FucU_mutarotase"/>
</dbReference>
<dbReference type="GO" id="GO:0062193">
    <property type="term" value="F:D-ribose pyranase activity"/>
    <property type="evidence" value="ECO:0007669"/>
    <property type="project" value="UniProtKB-EC"/>
</dbReference>
<dbReference type="RefSeq" id="WP_123040981.1">
    <property type="nucleotide sequence ID" value="NZ_CP033433.1"/>
</dbReference>
<name>A0A3G3JZI7_9BACL</name>
<organism evidence="4 5">
    <name type="scientific">Cohnella candidum</name>
    <dbReference type="NCBI Taxonomy" id="2674991"/>
    <lineage>
        <taxon>Bacteria</taxon>
        <taxon>Bacillati</taxon>
        <taxon>Bacillota</taxon>
        <taxon>Bacilli</taxon>
        <taxon>Bacillales</taxon>
        <taxon>Paenibacillaceae</taxon>
        <taxon>Cohnella</taxon>
    </lineage>
</organism>
<reference evidence="4 5" key="1">
    <citation type="submission" date="2018-10" db="EMBL/GenBank/DDBJ databases">
        <title>Genome Sequence of Cohnella sp.</title>
        <authorList>
            <person name="Srinivasan S."/>
            <person name="Kim M.K."/>
        </authorList>
    </citation>
    <scope>NUCLEOTIDE SEQUENCE [LARGE SCALE GENOMIC DNA]</scope>
    <source>
        <strain evidence="4 5">18JY8-7</strain>
    </source>
</reference>
<comment type="catalytic activity">
    <reaction evidence="1">
        <text>beta-D-ribopyranose = beta-D-ribofuranose</text>
        <dbReference type="Rhea" id="RHEA:25432"/>
        <dbReference type="ChEBI" id="CHEBI:27476"/>
        <dbReference type="ChEBI" id="CHEBI:47002"/>
        <dbReference type="EC" id="5.4.99.62"/>
    </reaction>
</comment>
<dbReference type="PANTHER" id="PTHR31690">
    <property type="entry name" value="FUCOSE MUTAROTASE"/>
    <property type="match status" value="1"/>
</dbReference>
<proteinExistence type="predicted"/>
<dbReference type="Proteomes" id="UP000269097">
    <property type="component" value="Chromosome"/>
</dbReference>
<dbReference type="Pfam" id="PF05025">
    <property type="entry name" value="RbsD_FucU"/>
    <property type="match status" value="1"/>
</dbReference>
<dbReference type="SUPFAM" id="SSF102546">
    <property type="entry name" value="RbsD-like"/>
    <property type="match status" value="1"/>
</dbReference>
<dbReference type="Gene3D" id="3.40.1650.10">
    <property type="entry name" value="RbsD-like domain"/>
    <property type="match status" value="1"/>
</dbReference>
<evidence type="ECO:0000256" key="1">
    <source>
        <dbReference type="ARBA" id="ARBA00000223"/>
    </source>
</evidence>
<evidence type="ECO:0000256" key="3">
    <source>
        <dbReference type="ARBA" id="ARBA00036324"/>
    </source>
</evidence>
<keyword evidence="2 4" id="KW-0413">Isomerase</keyword>
<evidence type="ECO:0000313" key="4">
    <source>
        <dbReference type="EMBL" id="AYQ72899.1"/>
    </source>
</evidence>
<sequence>MLIGIPNILSPELLKVLMEMGHGDEIVLADGNFPAASHARRLVRCDGHRLPELLDAVLKLFPLDTYVDKPVALMEVVPGDPVKTPIWDRYAEIVRQRSGLSDPFEKVERFAFYERTKQAYAVVATGESAQYANLILKKGVIRETE</sequence>
<evidence type="ECO:0000313" key="5">
    <source>
        <dbReference type="Proteomes" id="UP000269097"/>
    </source>
</evidence>
<keyword evidence="5" id="KW-1185">Reference proteome</keyword>
<accession>A0A3G3JZI7</accession>
<dbReference type="InterPro" id="IPR007721">
    <property type="entry name" value="RbsD_FucU"/>
</dbReference>
<dbReference type="GO" id="GO:0006004">
    <property type="term" value="P:fucose metabolic process"/>
    <property type="evidence" value="ECO:0007669"/>
    <property type="project" value="TreeGrafter"/>
</dbReference>
<dbReference type="AlphaFoldDB" id="A0A3G3JZI7"/>
<dbReference type="GO" id="GO:0042806">
    <property type="term" value="F:fucose binding"/>
    <property type="evidence" value="ECO:0007669"/>
    <property type="project" value="TreeGrafter"/>
</dbReference>
<evidence type="ECO:0000256" key="2">
    <source>
        <dbReference type="ARBA" id="ARBA00023235"/>
    </source>
</evidence>
<dbReference type="GO" id="GO:0036373">
    <property type="term" value="F:L-fucose mutarotase activity"/>
    <property type="evidence" value="ECO:0007669"/>
    <property type="project" value="UniProtKB-EC"/>
</dbReference>
<gene>
    <name evidence="4" type="ORF">EAV92_10190</name>
</gene>
<protein>
    <submittedName>
        <fullName evidence="4">Fucose isomerase</fullName>
    </submittedName>
</protein>
<dbReference type="PANTHER" id="PTHR31690:SF4">
    <property type="entry name" value="FUCOSE MUTAROTASE"/>
    <property type="match status" value="1"/>
</dbReference>
<dbReference type="InterPro" id="IPR023750">
    <property type="entry name" value="RbsD-like_sf"/>
</dbReference>
<dbReference type="EMBL" id="CP033433">
    <property type="protein sequence ID" value="AYQ72899.1"/>
    <property type="molecule type" value="Genomic_DNA"/>
</dbReference>
<comment type="catalytic activity">
    <reaction evidence="3">
        <text>alpha-L-fucose = beta-L-fucose</text>
        <dbReference type="Rhea" id="RHEA:25580"/>
        <dbReference type="ChEBI" id="CHEBI:42548"/>
        <dbReference type="ChEBI" id="CHEBI:42589"/>
        <dbReference type="EC" id="5.1.3.29"/>
    </reaction>
</comment>